<dbReference type="NCBIfam" id="TIGR00254">
    <property type="entry name" value="GGDEF"/>
    <property type="match status" value="1"/>
</dbReference>
<dbReference type="CDD" id="cd01949">
    <property type="entry name" value="GGDEF"/>
    <property type="match status" value="1"/>
</dbReference>
<evidence type="ECO:0000256" key="1">
    <source>
        <dbReference type="SAM" id="Phobius"/>
    </source>
</evidence>
<keyword evidence="1" id="KW-1133">Transmembrane helix</keyword>
<dbReference type="SUPFAM" id="SSF141868">
    <property type="entry name" value="EAL domain-like"/>
    <property type="match status" value="1"/>
</dbReference>
<dbReference type="InterPro" id="IPR029787">
    <property type="entry name" value="Nucleotide_cyclase"/>
</dbReference>
<name>A0ABW3F9W0_9HYPH</name>
<reference evidence="5" key="1">
    <citation type="journal article" date="2019" name="Int. J. Syst. Evol. Microbiol.">
        <title>The Global Catalogue of Microorganisms (GCM) 10K type strain sequencing project: providing services to taxonomists for standard genome sequencing and annotation.</title>
        <authorList>
            <consortium name="The Broad Institute Genomics Platform"/>
            <consortium name="The Broad Institute Genome Sequencing Center for Infectious Disease"/>
            <person name="Wu L."/>
            <person name="Ma J."/>
        </authorList>
    </citation>
    <scope>NUCLEOTIDE SEQUENCE [LARGE SCALE GENOMIC DNA]</scope>
    <source>
        <strain evidence="5">CCUG 60023</strain>
    </source>
</reference>
<dbReference type="PROSITE" id="PS50887">
    <property type="entry name" value="GGDEF"/>
    <property type="match status" value="2"/>
</dbReference>
<dbReference type="Gene3D" id="3.20.20.450">
    <property type="entry name" value="EAL domain"/>
    <property type="match status" value="1"/>
</dbReference>
<dbReference type="Pfam" id="PF00990">
    <property type="entry name" value="GGDEF"/>
    <property type="match status" value="2"/>
</dbReference>
<keyword evidence="1" id="KW-0812">Transmembrane</keyword>
<keyword evidence="1" id="KW-0472">Membrane</keyword>
<dbReference type="SMART" id="SM00052">
    <property type="entry name" value="EAL"/>
    <property type="match status" value="1"/>
</dbReference>
<dbReference type="EMBL" id="JBHTJV010000002">
    <property type="protein sequence ID" value="MFD0915249.1"/>
    <property type="molecule type" value="Genomic_DNA"/>
</dbReference>
<dbReference type="InterPro" id="IPR035965">
    <property type="entry name" value="PAS-like_dom_sf"/>
</dbReference>
<dbReference type="SUPFAM" id="SSF55073">
    <property type="entry name" value="Nucleotide cyclase"/>
    <property type="match status" value="2"/>
</dbReference>
<proteinExistence type="predicted"/>
<evidence type="ECO:0000313" key="5">
    <source>
        <dbReference type="Proteomes" id="UP001597101"/>
    </source>
</evidence>
<dbReference type="InterPro" id="IPR000160">
    <property type="entry name" value="GGDEF_dom"/>
</dbReference>
<dbReference type="PROSITE" id="PS50883">
    <property type="entry name" value="EAL"/>
    <property type="match status" value="1"/>
</dbReference>
<dbReference type="Gene3D" id="3.30.450.20">
    <property type="entry name" value="PAS domain"/>
    <property type="match status" value="1"/>
</dbReference>
<dbReference type="InterPro" id="IPR001633">
    <property type="entry name" value="EAL_dom"/>
</dbReference>
<feature type="domain" description="EAL" evidence="2">
    <location>
        <begin position="709"/>
        <end position="963"/>
    </location>
</feature>
<feature type="transmembrane region" description="Helical" evidence="1">
    <location>
        <begin position="7"/>
        <end position="28"/>
    </location>
</feature>
<evidence type="ECO:0000259" key="3">
    <source>
        <dbReference type="PROSITE" id="PS50887"/>
    </source>
</evidence>
<evidence type="ECO:0000259" key="2">
    <source>
        <dbReference type="PROSITE" id="PS50883"/>
    </source>
</evidence>
<dbReference type="SUPFAM" id="SSF55785">
    <property type="entry name" value="PYP-like sensor domain (PAS domain)"/>
    <property type="match status" value="1"/>
</dbReference>
<gene>
    <name evidence="4" type="ORF">ACFQ14_02395</name>
</gene>
<feature type="transmembrane region" description="Helical" evidence="1">
    <location>
        <begin position="142"/>
        <end position="167"/>
    </location>
</feature>
<keyword evidence="5" id="KW-1185">Reference proteome</keyword>
<dbReference type="PANTHER" id="PTHR44757:SF2">
    <property type="entry name" value="BIOFILM ARCHITECTURE MAINTENANCE PROTEIN MBAA"/>
    <property type="match status" value="1"/>
</dbReference>
<dbReference type="CDD" id="cd01948">
    <property type="entry name" value="EAL"/>
    <property type="match status" value="1"/>
</dbReference>
<dbReference type="SMART" id="SM00267">
    <property type="entry name" value="GGDEF"/>
    <property type="match status" value="1"/>
</dbReference>
<protein>
    <submittedName>
        <fullName evidence="4">EAL domain-containing protein</fullName>
    </submittedName>
</protein>
<dbReference type="Proteomes" id="UP001597101">
    <property type="component" value="Unassembled WGS sequence"/>
</dbReference>
<dbReference type="Pfam" id="PF08448">
    <property type="entry name" value="PAS_4"/>
    <property type="match status" value="1"/>
</dbReference>
<dbReference type="InterPro" id="IPR035919">
    <property type="entry name" value="EAL_sf"/>
</dbReference>
<accession>A0ABW3F9W0</accession>
<dbReference type="Gene3D" id="3.30.70.270">
    <property type="match status" value="2"/>
</dbReference>
<dbReference type="InterPro" id="IPR043128">
    <property type="entry name" value="Rev_trsase/Diguanyl_cyclase"/>
</dbReference>
<dbReference type="InterPro" id="IPR000014">
    <property type="entry name" value="PAS"/>
</dbReference>
<organism evidence="4 5">
    <name type="scientific">Pseudahrensia aquimaris</name>
    <dbReference type="NCBI Taxonomy" id="744461"/>
    <lineage>
        <taxon>Bacteria</taxon>
        <taxon>Pseudomonadati</taxon>
        <taxon>Pseudomonadota</taxon>
        <taxon>Alphaproteobacteria</taxon>
        <taxon>Hyphomicrobiales</taxon>
        <taxon>Ahrensiaceae</taxon>
        <taxon>Pseudahrensia</taxon>
    </lineage>
</organism>
<comment type="caution">
    <text evidence="4">The sequence shown here is derived from an EMBL/GenBank/DDBJ whole genome shotgun (WGS) entry which is preliminary data.</text>
</comment>
<dbReference type="RefSeq" id="WP_377211099.1">
    <property type="nucleotide sequence ID" value="NZ_JBHTJV010000002.1"/>
</dbReference>
<sequence>MNRFKPTLFISFGLVSLTLALTLTAYLFGLLPDGHRAELDSRAKVAEALAVQLASAANQDNPLAMQETMRSVVERNDDVFSTAFRNAQGKIVFSHGDHEKHWMPVAEGRSTPTHVSVPLLGADGKQGTIEISFSPPTTGAHYFGIPGSLLTFLAFIMICGFAGYFFILRRSLKELDPSRVIPERVQKAFDTLSEGVLILDERERILLVNASFAGMYDDEGEKLVGAKINNLPWRMVDGRAIAGGYPWHTALREERETREEALSLRTPSGHIHNFNVNATVIANDKGKSIGAIVTMRDMTNENYTRHELAKALKLLGEKEAELSQQTRELTYLNTHDALSGCLNRRTFFTKFVEDMERARESGDGTVVLMVGIDDFSTINDRFGPATGDKAIIEVAKTLRSMAFDPAYVARYGGDEFCIALPQSDTTRAAALAEALRSTVSRQGRNFLPAGEAITISIGVAILEQEKCTAHELVHRASHALNAARSEGTSQIKNWDGLSLQLGNKASDDKRMRETSNASAPSAELALPITSRMSEDEMIQAAAAAAESEFTSTVDSALEESARNKKIVALLHLRIDSWDYLLEALGEPLCELLMRTLKRQIEATLRDQDKLLIVGNTGDMLIALTDLNQMDDVHWMITRMLDSTRKAVDLSEGVVYPTCMIGAAIFPESGQTGEILIRNAGIAMRRACRDKPLSGYLVYEDGLVQGSKARLEIETGIREALENNEFDLSFQPVVCAKTGALTAAEALLRCENSRLKSVRMDHIINTAEQSSLIAEVDMWVIRTALAHMQKWCAAGLQLPKVSINISAKQLSNVTFMDQVYDLMQALPFAPSRVQLEVTETARMADVEIAAPQLKRLQNLGVHIALDDFGTGQASLTYLQRLHPDVIKIDRSFITGVNTNHANATMVSAMTVMAHCLGLKVVVEGVEDEEQLTFLRETRCDEIQGYYISKPLPAKVFTEWLGVFVSKNGAVEHVTAFEDAA</sequence>
<dbReference type="CDD" id="cd00130">
    <property type="entry name" value="PAS"/>
    <property type="match status" value="1"/>
</dbReference>
<dbReference type="PANTHER" id="PTHR44757">
    <property type="entry name" value="DIGUANYLATE CYCLASE DGCP"/>
    <property type="match status" value="1"/>
</dbReference>
<dbReference type="InterPro" id="IPR052155">
    <property type="entry name" value="Biofilm_reg_signaling"/>
</dbReference>
<feature type="domain" description="GGDEF" evidence="3">
    <location>
        <begin position="363"/>
        <end position="496"/>
    </location>
</feature>
<feature type="domain" description="GGDEF" evidence="3">
    <location>
        <begin position="565"/>
        <end position="700"/>
    </location>
</feature>
<dbReference type="Pfam" id="PF00563">
    <property type="entry name" value="EAL"/>
    <property type="match status" value="1"/>
</dbReference>
<evidence type="ECO:0000313" key="4">
    <source>
        <dbReference type="EMBL" id="MFD0915249.1"/>
    </source>
</evidence>
<dbReference type="InterPro" id="IPR013656">
    <property type="entry name" value="PAS_4"/>
</dbReference>